<dbReference type="InterPro" id="IPR029058">
    <property type="entry name" value="AB_hydrolase_fold"/>
</dbReference>
<evidence type="ECO:0000313" key="1">
    <source>
        <dbReference type="EMBL" id="VEL38565.1"/>
    </source>
</evidence>
<keyword evidence="2" id="KW-1185">Reference proteome</keyword>
<sequence>MNNTDTVLRLSPPFPLTLRPTFNDPFRWSFEHKTEANLLPAFAGVAHGYALEYFFGKPFDTIFENSFWKFTAQEGVLSQAAMKELGSFVKGA</sequence>
<proteinExistence type="predicted"/>
<evidence type="ECO:0000313" key="2">
    <source>
        <dbReference type="Proteomes" id="UP000784294"/>
    </source>
</evidence>
<comment type="caution">
    <text evidence="1">The sequence shown here is derived from an EMBL/GenBank/DDBJ whole genome shotgun (WGS) entry which is preliminary data.</text>
</comment>
<name>A0A3S5FGJ5_9PLAT</name>
<dbReference type="AlphaFoldDB" id="A0A3S5FGJ5"/>
<accession>A0A3S5FGJ5</accession>
<dbReference type="EMBL" id="CAAALY010258271">
    <property type="protein sequence ID" value="VEL38565.1"/>
    <property type="molecule type" value="Genomic_DNA"/>
</dbReference>
<organism evidence="1 2">
    <name type="scientific">Protopolystoma xenopodis</name>
    <dbReference type="NCBI Taxonomy" id="117903"/>
    <lineage>
        <taxon>Eukaryota</taxon>
        <taxon>Metazoa</taxon>
        <taxon>Spiralia</taxon>
        <taxon>Lophotrochozoa</taxon>
        <taxon>Platyhelminthes</taxon>
        <taxon>Monogenea</taxon>
        <taxon>Polyopisthocotylea</taxon>
        <taxon>Polystomatidea</taxon>
        <taxon>Polystomatidae</taxon>
        <taxon>Protopolystoma</taxon>
    </lineage>
</organism>
<protein>
    <submittedName>
        <fullName evidence="1">Uncharacterized protein</fullName>
    </submittedName>
</protein>
<dbReference type="Gene3D" id="3.40.50.1820">
    <property type="entry name" value="alpha/beta hydrolase"/>
    <property type="match status" value="1"/>
</dbReference>
<dbReference type="SUPFAM" id="SSF53474">
    <property type="entry name" value="alpha/beta-Hydrolases"/>
    <property type="match status" value="1"/>
</dbReference>
<reference evidence="1" key="1">
    <citation type="submission" date="2018-11" db="EMBL/GenBank/DDBJ databases">
        <authorList>
            <consortium name="Pathogen Informatics"/>
        </authorList>
    </citation>
    <scope>NUCLEOTIDE SEQUENCE</scope>
</reference>
<gene>
    <name evidence="1" type="ORF">PXEA_LOCUS32005</name>
</gene>
<dbReference type="Proteomes" id="UP000784294">
    <property type="component" value="Unassembled WGS sequence"/>
</dbReference>